<accession>A0A9W5Y9Z7</accession>
<keyword evidence="1" id="KW-0732">Signal</keyword>
<dbReference type="RefSeq" id="WP_281815183.1">
    <property type="nucleotide sequence ID" value="NZ_BRLB01000004.1"/>
</dbReference>
<proteinExistence type="predicted"/>
<gene>
    <name evidence="2" type="ORF">SH1V18_21020</name>
</gene>
<evidence type="ECO:0000256" key="1">
    <source>
        <dbReference type="SAM" id="SignalP"/>
    </source>
</evidence>
<protein>
    <submittedName>
        <fullName evidence="2">Uncharacterized protein</fullName>
    </submittedName>
</protein>
<dbReference type="EMBL" id="BRLB01000004">
    <property type="protein sequence ID" value="GKX29622.1"/>
    <property type="molecule type" value="Genomic_DNA"/>
</dbReference>
<evidence type="ECO:0000313" key="2">
    <source>
        <dbReference type="EMBL" id="GKX29622.1"/>
    </source>
</evidence>
<sequence>MKKICMLCLVTILILANSCIAWADIGLIGISTDNINLGEDFVNKEFSRKITFHNNGSAYRKVTIEVDYNDLDLKVDSTNFTLRSNETKEITLTGHFPEYNGSFSATLTVKDDLNYTNDQVIFITGYAKPKDSGGTMLPAPKNIKVMISVPPTVGFISWDAVPKAEGYKVCLPKPADKCITTNETNVSFQPYLQWYLDGKFTFTVVAKDKNGKYGHKATYTYTY</sequence>
<feature type="signal peptide" evidence="1">
    <location>
        <begin position="1"/>
        <end position="23"/>
    </location>
</feature>
<dbReference type="AlphaFoldDB" id="A0A9W5Y9Z7"/>
<organism evidence="2 3">
    <name type="scientific">Vallitalea longa</name>
    <dbReference type="NCBI Taxonomy" id="2936439"/>
    <lineage>
        <taxon>Bacteria</taxon>
        <taxon>Bacillati</taxon>
        <taxon>Bacillota</taxon>
        <taxon>Clostridia</taxon>
        <taxon>Lachnospirales</taxon>
        <taxon>Vallitaleaceae</taxon>
        <taxon>Vallitalea</taxon>
    </lineage>
</organism>
<name>A0A9W5Y9Z7_9FIRM</name>
<feature type="chain" id="PRO_5040806287" evidence="1">
    <location>
        <begin position="24"/>
        <end position="223"/>
    </location>
</feature>
<dbReference type="Proteomes" id="UP001144256">
    <property type="component" value="Unassembled WGS sequence"/>
</dbReference>
<dbReference type="Gene3D" id="2.60.40.10">
    <property type="entry name" value="Immunoglobulins"/>
    <property type="match status" value="1"/>
</dbReference>
<comment type="caution">
    <text evidence="2">The sequence shown here is derived from an EMBL/GenBank/DDBJ whole genome shotgun (WGS) entry which is preliminary data.</text>
</comment>
<keyword evidence="3" id="KW-1185">Reference proteome</keyword>
<evidence type="ECO:0000313" key="3">
    <source>
        <dbReference type="Proteomes" id="UP001144256"/>
    </source>
</evidence>
<dbReference type="InterPro" id="IPR013783">
    <property type="entry name" value="Ig-like_fold"/>
</dbReference>
<reference evidence="2" key="1">
    <citation type="submission" date="2022-06" db="EMBL/GenBank/DDBJ databases">
        <title>Vallitalea longa sp. nov., an anaerobic bacterium isolated from marine sediment.</title>
        <authorList>
            <person name="Hirano S."/>
            <person name="Terahara T."/>
            <person name="Mori K."/>
            <person name="Hamada M."/>
            <person name="Matsumoto R."/>
            <person name="Kobayashi T."/>
        </authorList>
    </citation>
    <scope>NUCLEOTIDE SEQUENCE</scope>
    <source>
        <strain evidence="2">SH18-1</strain>
    </source>
</reference>